<dbReference type="AlphaFoldDB" id="A0A7W4UTI2"/>
<dbReference type="InterPro" id="IPR036866">
    <property type="entry name" value="RibonucZ/Hydroxyglut_hydro"/>
</dbReference>
<protein>
    <submittedName>
        <fullName evidence="2">Glyoxylase-like metal-dependent hydrolase (Beta-lactamase superfamily II)</fullName>
    </submittedName>
</protein>
<dbReference type="InterPro" id="IPR050855">
    <property type="entry name" value="NDM-1-like"/>
</dbReference>
<dbReference type="PANTHER" id="PTHR42951">
    <property type="entry name" value="METALLO-BETA-LACTAMASE DOMAIN-CONTAINING"/>
    <property type="match status" value="1"/>
</dbReference>
<evidence type="ECO:0000313" key="2">
    <source>
        <dbReference type="EMBL" id="MBB2965757.1"/>
    </source>
</evidence>
<dbReference type="EMBL" id="JACHVP010000001">
    <property type="protein sequence ID" value="MBB2965757.1"/>
    <property type="molecule type" value="Genomic_DNA"/>
</dbReference>
<keyword evidence="3" id="KW-1185">Reference proteome</keyword>
<evidence type="ECO:0000313" key="3">
    <source>
        <dbReference type="Proteomes" id="UP000538196"/>
    </source>
</evidence>
<dbReference type="InterPro" id="IPR001279">
    <property type="entry name" value="Metallo-B-lactamas"/>
</dbReference>
<dbReference type="Gene3D" id="3.60.15.10">
    <property type="entry name" value="Ribonuclease Z/Hydroxyacylglutathione hydrolase-like"/>
    <property type="match status" value="1"/>
</dbReference>
<evidence type="ECO:0000259" key="1">
    <source>
        <dbReference type="SMART" id="SM00849"/>
    </source>
</evidence>
<dbReference type="RefSeq" id="WP_183428127.1">
    <property type="nucleotide sequence ID" value="NZ_JACHVP010000001.1"/>
</dbReference>
<dbReference type="PANTHER" id="PTHR42951:SF17">
    <property type="entry name" value="METALLO-BETA-LACTAMASE DOMAIN-CONTAINING PROTEIN"/>
    <property type="match status" value="1"/>
</dbReference>
<gene>
    <name evidence="2" type="ORF">FHX33_000489</name>
</gene>
<accession>A0A7W4UTI2</accession>
<organism evidence="2 3">
    <name type="scientific">Leifsonia aquatica</name>
    <name type="common">Corynebacterium aquaticum</name>
    <dbReference type="NCBI Taxonomy" id="144185"/>
    <lineage>
        <taxon>Bacteria</taxon>
        <taxon>Bacillati</taxon>
        <taxon>Actinomycetota</taxon>
        <taxon>Actinomycetes</taxon>
        <taxon>Micrococcales</taxon>
        <taxon>Microbacteriaceae</taxon>
        <taxon>Leifsonia</taxon>
    </lineage>
</organism>
<dbReference type="SMART" id="SM00849">
    <property type="entry name" value="Lactamase_B"/>
    <property type="match status" value="1"/>
</dbReference>
<proteinExistence type="predicted"/>
<feature type="domain" description="Metallo-beta-lactamase" evidence="1">
    <location>
        <begin position="25"/>
        <end position="231"/>
    </location>
</feature>
<keyword evidence="2" id="KW-0378">Hydrolase</keyword>
<comment type="caution">
    <text evidence="2">The sequence shown here is derived from an EMBL/GenBank/DDBJ whole genome shotgun (WGS) entry which is preliminary data.</text>
</comment>
<sequence>MAALESIRPDLHMVRIPMPGGGLPFSLCYLLQDAAGGVHLIDPGSPGPDAVAVIDDALRGVGRRLDDVASILITHLHSDHAGAAAAVREATGARVLMHERERGALAGAATSGGPDAETLDAWGVPGDRRPELLAQPALPIAGVAAPDAVLADGELLDIPGRRIRALWTPGHTSGHLSFDDEDHGLLFTGDHVLPTVNPGLGLGGPADDPIGDYLRSLRRVADLDRLALPGHEDPFPNLHDRCAALAEHHLRRAREVRDALRAHPQATIWELARGMTWTGGWSALAGFTLASALAQTAMHRAFVRSGAPIAW</sequence>
<dbReference type="SUPFAM" id="SSF56281">
    <property type="entry name" value="Metallo-hydrolase/oxidoreductase"/>
    <property type="match status" value="1"/>
</dbReference>
<dbReference type="Proteomes" id="UP000538196">
    <property type="component" value="Unassembled WGS sequence"/>
</dbReference>
<reference evidence="2 3" key="1">
    <citation type="submission" date="2020-08" db="EMBL/GenBank/DDBJ databases">
        <title>Sequencing the genomes of 1000 actinobacteria strains.</title>
        <authorList>
            <person name="Klenk H.-P."/>
        </authorList>
    </citation>
    <scope>NUCLEOTIDE SEQUENCE [LARGE SCALE GENOMIC DNA]</scope>
    <source>
        <strain evidence="2 3">DSM 20146</strain>
    </source>
</reference>
<name>A0A7W4UTI2_LEIAQ</name>
<dbReference type="Pfam" id="PF00753">
    <property type="entry name" value="Lactamase_B"/>
    <property type="match status" value="1"/>
</dbReference>
<dbReference type="GO" id="GO:0016787">
    <property type="term" value="F:hydrolase activity"/>
    <property type="evidence" value="ECO:0007669"/>
    <property type="project" value="UniProtKB-KW"/>
</dbReference>